<feature type="signal peptide" evidence="2">
    <location>
        <begin position="1"/>
        <end position="17"/>
    </location>
</feature>
<proteinExistence type="predicted"/>
<feature type="chain" id="PRO_5045824041" evidence="2">
    <location>
        <begin position="18"/>
        <end position="201"/>
    </location>
</feature>
<reference evidence="3" key="2">
    <citation type="submission" date="2025-05" db="UniProtKB">
        <authorList>
            <consortium name="EnsemblMetazoa"/>
        </authorList>
    </citation>
    <scope>IDENTIFICATION</scope>
    <source>
        <strain evidence="3">Foshan</strain>
    </source>
</reference>
<protein>
    <submittedName>
        <fullName evidence="3">Uncharacterized protein</fullName>
    </submittedName>
</protein>
<dbReference type="RefSeq" id="XP_019551652.3">
    <property type="nucleotide sequence ID" value="XM_019696107.3"/>
</dbReference>
<keyword evidence="2" id="KW-0732">Signal</keyword>
<dbReference type="GeneID" id="109421600"/>
<dbReference type="EnsemblMetazoa" id="AALFPA23_003042.R3192">
    <property type="protein sequence ID" value="AALFPA23_003042.P3192"/>
    <property type="gene ID" value="AALFPA23_003042"/>
</dbReference>
<name>A0ABM1XUP4_AEDAL</name>
<dbReference type="Proteomes" id="UP000069940">
    <property type="component" value="Unassembled WGS sequence"/>
</dbReference>
<feature type="compositionally biased region" description="Polar residues" evidence="1">
    <location>
        <begin position="77"/>
        <end position="87"/>
    </location>
</feature>
<reference evidence="4" key="1">
    <citation type="journal article" date="2015" name="Proc. Natl. Acad. Sci. U.S.A.">
        <title>Genome sequence of the Asian Tiger mosquito, Aedes albopictus, reveals insights into its biology, genetics, and evolution.</title>
        <authorList>
            <person name="Chen X.G."/>
            <person name="Jiang X."/>
            <person name="Gu J."/>
            <person name="Xu M."/>
            <person name="Wu Y."/>
            <person name="Deng Y."/>
            <person name="Zhang C."/>
            <person name="Bonizzoni M."/>
            <person name="Dermauw W."/>
            <person name="Vontas J."/>
            <person name="Armbruster P."/>
            <person name="Huang X."/>
            <person name="Yang Y."/>
            <person name="Zhang H."/>
            <person name="He W."/>
            <person name="Peng H."/>
            <person name="Liu Y."/>
            <person name="Wu K."/>
            <person name="Chen J."/>
            <person name="Lirakis M."/>
            <person name="Topalis P."/>
            <person name="Van Leeuwen T."/>
            <person name="Hall A.B."/>
            <person name="Jiang X."/>
            <person name="Thorpe C."/>
            <person name="Mueller R.L."/>
            <person name="Sun C."/>
            <person name="Waterhouse R.M."/>
            <person name="Yan G."/>
            <person name="Tu Z.J."/>
            <person name="Fang X."/>
            <person name="James A.A."/>
        </authorList>
    </citation>
    <scope>NUCLEOTIDE SEQUENCE [LARGE SCALE GENOMIC DNA]</scope>
    <source>
        <strain evidence="4">Foshan</strain>
    </source>
</reference>
<keyword evidence="4" id="KW-1185">Reference proteome</keyword>
<sequence>MWTRLLLVGCLILNVYGATVDTGKDDPKTKPAPKELGFVESLIASFQNSNSIVENSIKQTRQSKWYPGHSSTDEENTPQPGQENRQNYETTTHNFHDYFTTPTTTTTTAAPPGSGTARTAALLLYYLHALRASGILRSELDLPGDLPLDSRSAPNSICGCDEEIQQLQHSILLLQESVRQLRNVVHADEVAQFHGDIKPSK</sequence>
<evidence type="ECO:0000256" key="2">
    <source>
        <dbReference type="SAM" id="SignalP"/>
    </source>
</evidence>
<feature type="region of interest" description="Disordered" evidence="1">
    <location>
        <begin position="60"/>
        <end position="87"/>
    </location>
</feature>
<evidence type="ECO:0000313" key="3">
    <source>
        <dbReference type="EnsemblMetazoa" id="AALFPA23_003042.P3192"/>
    </source>
</evidence>
<organism evidence="3 4">
    <name type="scientific">Aedes albopictus</name>
    <name type="common">Asian tiger mosquito</name>
    <name type="synonym">Stegomyia albopicta</name>
    <dbReference type="NCBI Taxonomy" id="7160"/>
    <lineage>
        <taxon>Eukaryota</taxon>
        <taxon>Metazoa</taxon>
        <taxon>Ecdysozoa</taxon>
        <taxon>Arthropoda</taxon>
        <taxon>Hexapoda</taxon>
        <taxon>Insecta</taxon>
        <taxon>Pterygota</taxon>
        <taxon>Neoptera</taxon>
        <taxon>Endopterygota</taxon>
        <taxon>Diptera</taxon>
        <taxon>Nematocera</taxon>
        <taxon>Culicoidea</taxon>
        <taxon>Culicidae</taxon>
        <taxon>Culicinae</taxon>
        <taxon>Aedini</taxon>
        <taxon>Aedes</taxon>
        <taxon>Stegomyia</taxon>
    </lineage>
</organism>
<accession>A0ABM1XUP4</accession>
<evidence type="ECO:0000256" key="1">
    <source>
        <dbReference type="SAM" id="MobiDB-lite"/>
    </source>
</evidence>
<evidence type="ECO:0000313" key="4">
    <source>
        <dbReference type="Proteomes" id="UP000069940"/>
    </source>
</evidence>